<proteinExistence type="predicted"/>
<sequence>MNSQEFRNNLLLKRPRYAVSRIPVLDAFSEKGSKSADYSRFGPYYEIYIYAMMLGIKKKQRLPLPPRDLTKDFIEMGKWKRDSSLIDFLLMVIFTQTDNLQIDWNELEDMGQEDLNKVISSVVNLIEEYANGGLAYLEELWENGKLDNSHYMFIDLYNTSSNNDN</sequence>
<dbReference type="Proteomes" id="UP001138894">
    <property type="component" value="Unassembled WGS sequence"/>
</dbReference>
<dbReference type="RefSeq" id="WP_218547153.1">
    <property type="nucleotide sequence ID" value="NZ_JAGSPD010000011.1"/>
</dbReference>
<evidence type="ECO:0000313" key="1">
    <source>
        <dbReference type="EMBL" id="MBV7270155.1"/>
    </source>
</evidence>
<dbReference type="EMBL" id="JAGSPD010000011">
    <property type="protein sequence ID" value="MBV7270155.1"/>
    <property type="molecule type" value="Genomic_DNA"/>
</dbReference>
<name>A0A9X1FC97_9FLAO</name>
<comment type="caution">
    <text evidence="1">The sequence shown here is derived from an EMBL/GenBank/DDBJ whole genome shotgun (WGS) entry which is preliminary data.</text>
</comment>
<gene>
    <name evidence="1" type="ORF">KCG49_13240</name>
</gene>
<reference evidence="1" key="1">
    <citation type="submission" date="2021-04" db="EMBL/GenBank/DDBJ databases">
        <authorList>
            <person name="Pira H."/>
            <person name="Risdian C."/>
            <person name="Wink J."/>
        </authorList>
    </citation>
    <scope>NUCLEOTIDE SEQUENCE</scope>
    <source>
        <strain evidence="1">WHY3</strain>
    </source>
</reference>
<keyword evidence="2" id="KW-1185">Reference proteome</keyword>
<dbReference type="AlphaFoldDB" id="A0A9X1FC97"/>
<organism evidence="1 2">
    <name type="scientific">Winogradskyella luteola</name>
    <dbReference type="NCBI Taxonomy" id="2828330"/>
    <lineage>
        <taxon>Bacteria</taxon>
        <taxon>Pseudomonadati</taxon>
        <taxon>Bacteroidota</taxon>
        <taxon>Flavobacteriia</taxon>
        <taxon>Flavobacteriales</taxon>
        <taxon>Flavobacteriaceae</taxon>
        <taxon>Winogradskyella</taxon>
    </lineage>
</organism>
<evidence type="ECO:0008006" key="3">
    <source>
        <dbReference type="Google" id="ProtNLM"/>
    </source>
</evidence>
<protein>
    <recommendedName>
        <fullName evidence="3">Dnd system-associated protein 4</fullName>
    </recommendedName>
</protein>
<evidence type="ECO:0000313" key="2">
    <source>
        <dbReference type="Proteomes" id="UP001138894"/>
    </source>
</evidence>
<accession>A0A9X1FC97</accession>